<name>A0A846YNN7_9NOCA</name>
<dbReference type="Proteomes" id="UP000570678">
    <property type="component" value="Unassembled WGS sequence"/>
</dbReference>
<dbReference type="RefSeq" id="WP_157117196.1">
    <property type="nucleotide sequence ID" value="NZ_JAAXOT010000022.1"/>
</dbReference>
<sequence length="98" mass="10694">MSTPAIQDRLANVWESHMHDGNGPHVVSTFLAVSKAAKESGQPLAAFEFQDRVIGTAFKPFEDEESGGLLWACASNAVSAMMRELSDWVDERKAARGE</sequence>
<evidence type="ECO:0000313" key="2">
    <source>
        <dbReference type="Proteomes" id="UP000570678"/>
    </source>
</evidence>
<gene>
    <name evidence="1" type="ORF">HGA15_30510</name>
</gene>
<dbReference type="AlphaFoldDB" id="A0A846YNN7"/>
<dbReference type="EMBL" id="JAAXOT010000022">
    <property type="protein sequence ID" value="NKY60393.1"/>
    <property type="molecule type" value="Genomic_DNA"/>
</dbReference>
<proteinExistence type="predicted"/>
<keyword evidence="2" id="KW-1185">Reference proteome</keyword>
<reference evidence="1 2" key="1">
    <citation type="submission" date="2020-04" db="EMBL/GenBank/DDBJ databases">
        <title>MicrobeNet Type strains.</title>
        <authorList>
            <person name="Nicholson A.C."/>
        </authorList>
    </citation>
    <scope>NUCLEOTIDE SEQUENCE [LARGE SCALE GENOMIC DNA]</scope>
    <source>
        <strain evidence="1 2">JCM 3332</strain>
    </source>
</reference>
<organism evidence="1 2">
    <name type="scientific">Nocardia flavorosea</name>
    <dbReference type="NCBI Taxonomy" id="53429"/>
    <lineage>
        <taxon>Bacteria</taxon>
        <taxon>Bacillati</taxon>
        <taxon>Actinomycetota</taxon>
        <taxon>Actinomycetes</taxon>
        <taxon>Mycobacteriales</taxon>
        <taxon>Nocardiaceae</taxon>
        <taxon>Nocardia</taxon>
    </lineage>
</organism>
<accession>A0A846YNN7</accession>
<comment type="caution">
    <text evidence="1">The sequence shown here is derived from an EMBL/GenBank/DDBJ whole genome shotgun (WGS) entry which is preliminary data.</text>
</comment>
<protein>
    <submittedName>
        <fullName evidence="1">Uncharacterized protein</fullName>
    </submittedName>
</protein>
<evidence type="ECO:0000313" key="1">
    <source>
        <dbReference type="EMBL" id="NKY60393.1"/>
    </source>
</evidence>